<keyword evidence="2" id="KW-0812">Transmembrane</keyword>
<accession>A0ABW2D3H8</accession>
<feature type="transmembrane region" description="Helical" evidence="2">
    <location>
        <begin position="7"/>
        <end position="29"/>
    </location>
</feature>
<evidence type="ECO:0000313" key="4">
    <source>
        <dbReference type="EMBL" id="MFC6887258.1"/>
    </source>
</evidence>
<dbReference type="EMBL" id="JBHSXS010000077">
    <property type="protein sequence ID" value="MFC6887258.1"/>
    <property type="molecule type" value="Genomic_DNA"/>
</dbReference>
<sequence length="371" mass="38356">MVRTHDLAWPACGGSTPAVAVLAGVLAAAVGGADLALPDRYTAMTLLASVPALSALRPGCPRCALLVGGLALCAALPLAAAHADDQPMAAVCGPAGAVLTTAMMWIAARRQRRSDTVEADLREIADAMQRALLRPVPEGLVQVSGRVRYLAAAAQARVGGDLYDVADTPYGVRVIVGDVMGKGLAAVEQASDVLGAFRELAHHEKSLPVVAARLDAFLATRGREEEFVTAFLAEISESGDSAELVTCGHPPPLLLSGGRVSYAELVPAPPLGLVGLGGGCCASATVELAPGDRMLLYTDGVSDARDASGRFYPLAERVEALCCDDPDELMARVEADVRAYTGGRLDDDAALLVLRFGRASATVPDPRRPSG</sequence>
<evidence type="ECO:0000259" key="3">
    <source>
        <dbReference type="SMART" id="SM00331"/>
    </source>
</evidence>
<name>A0ABW2D3H8_9ACTN</name>
<keyword evidence="1 4" id="KW-0378">Hydrolase</keyword>
<dbReference type="PANTHER" id="PTHR43156:SF2">
    <property type="entry name" value="STAGE II SPORULATION PROTEIN E"/>
    <property type="match status" value="1"/>
</dbReference>
<dbReference type="InterPro" id="IPR052016">
    <property type="entry name" value="Bact_Sigma-Reg"/>
</dbReference>
<evidence type="ECO:0000256" key="2">
    <source>
        <dbReference type="SAM" id="Phobius"/>
    </source>
</evidence>
<dbReference type="SMART" id="SM00331">
    <property type="entry name" value="PP2C_SIG"/>
    <property type="match status" value="1"/>
</dbReference>
<dbReference type="RefSeq" id="WP_160823187.1">
    <property type="nucleotide sequence ID" value="NZ_JBHSXS010000077.1"/>
</dbReference>
<feature type="transmembrane region" description="Helical" evidence="2">
    <location>
        <begin position="63"/>
        <end position="82"/>
    </location>
</feature>
<dbReference type="GO" id="GO:0004722">
    <property type="term" value="F:protein serine/threonine phosphatase activity"/>
    <property type="evidence" value="ECO:0007669"/>
    <property type="project" value="UniProtKB-EC"/>
</dbReference>
<dbReference type="Proteomes" id="UP001596380">
    <property type="component" value="Unassembled WGS sequence"/>
</dbReference>
<dbReference type="EC" id="3.1.3.16" evidence="4"/>
<evidence type="ECO:0000256" key="1">
    <source>
        <dbReference type="ARBA" id="ARBA00022801"/>
    </source>
</evidence>
<gene>
    <name evidence="4" type="ORF">ACFQKB_46370</name>
</gene>
<organism evidence="4 5">
    <name type="scientific">Actinomadura yumaensis</name>
    <dbReference type="NCBI Taxonomy" id="111807"/>
    <lineage>
        <taxon>Bacteria</taxon>
        <taxon>Bacillati</taxon>
        <taxon>Actinomycetota</taxon>
        <taxon>Actinomycetes</taxon>
        <taxon>Streptosporangiales</taxon>
        <taxon>Thermomonosporaceae</taxon>
        <taxon>Actinomadura</taxon>
    </lineage>
</organism>
<reference evidence="5" key="1">
    <citation type="journal article" date="2019" name="Int. J. Syst. Evol. Microbiol.">
        <title>The Global Catalogue of Microorganisms (GCM) 10K type strain sequencing project: providing services to taxonomists for standard genome sequencing and annotation.</title>
        <authorList>
            <consortium name="The Broad Institute Genomics Platform"/>
            <consortium name="The Broad Institute Genome Sequencing Center for Infectious Disease"/>
            <person name="Wu L."/>
            <person name="Ma J."/>
        </authorList>
    </citation>
    <scope>NUCLEOTIDE SEQUENCE [LARGE SCALE GENOMIC DNA]</scope>
    <source>
        <strain evidence="5">JCM 3369</strain>
    </source>
</reference>
<keyword evidence="5" id="KW-1185">Reference proteome</keyword>
<feature type="domain" description="PPM-type phosphatase" evidence="3">
    <location>
        <begin position="143"/>
        <end position="356"/>
    </location>
</feature>
<dbReference type="PANTHER" id="PTHR43156">
    <property type="entry name" value="STAGE II SPORULATION PROTEIN E-RELATED"/>
    <property type="match status" value="1"/>
</dbReference>
<dbReference type="InterPro" id="IPR036457">
    <property type="entry name" value="PPM-type-like_dom_sf"/>
</dbReference>
<proteinExistence type="predicted"/>
<dbReference type="InterPro" id="IPR001932">
    <property type="entry name" value="PPM-type_phosphatase-like_dom"/>
</dbReference>
<keyword evidence="2" id="KW-0472">Membrane</keyword>
<dbReference type="Pfam" id="PF07228">
    <property type="entry name" value="SpoIIE"/>
    <property type="match status" value="1"/>
</dbReference>
<evidence type="ECO:0000313" key="5">
    <source>
        <dbReference type="Proteomes" id="UP001596380"/>
    </source>
</evidence>
<comment type="caution">
    <text evidence="4">The sequence shown here is derived from an EMBL/GenBank/DDBJ whole genome shotgun (WGS) entry which is preliminary data.</text>
</comment>
<protein>
    <submittedName>
        <fullName evidence="4">PP2C family protein-serine/threonine phosphatase</fullName>
        <ecNumber evidence="4">3.1.3.16</ecNumber>
    </submittedName>
</protein>
<feature type="transmembrane region" description="Helical" evidence="2">
    <location>
        <begin position="88"/>
        <end position="108"/>
    </location>
</feature>
<dbReference type="Gene3D" id="3.60.40.10">
    <property type="entry name" value="PPM-type phosphatase domain"/>
    <property type="match status" value="1"/>
</dbReference>
<dbReference type="SUPFAM" id="SSF81606">
    <property type="entry name" value="PP2C-like"/>
    <property type="match status" value="1"/>
</dbReference>
<keyword evidence="2" id="KW-1133">Transmembrane helix</keyword>